<dbReference type="AlphaFoldDB" id="A0A0E0GWS2"/>
<feature type="region of interest" description="Disordered" evidence="1">
    <location>
        <begin position="130"/>
        <end position="179"/>
    </location>
</feature>
<accession>A0A0E0GWS2</accession>
<name>A0A0E0GWS2_ORYNI</name>
<sequence length="318" mass="34285">MSTATSSLWITPRPPAPPHHFPVSLGMKSNTRALNSLPSMSMLEQQVTMLIRFRCLTLRSASHSAMNVLEAPTCRRSSTFTATTASSRANSPFVFSDRVPLYTDPYFPAPTRLASAKSSVAFASSAYHAASGGVSGSRTPDLAAPPERGEHHGEAKGRRDDRQSDLEEEMSSSELMVSRLAGMPPDRSFRERYSSCSPGIPPSSGGMLPDNLLPVRFSLLSPFSPLRDGGMLPTNTLRVKSRNSKLWQLSSSVGTSPEKRFPDNAMNASFVSWPTSGGIGPSSWLSDKSISSDSDERVNSSLGTWPVSSLPERLSSVS</sequence>
<evidence type="ECO:0000313" key="2">
    <source>
        <dbReference type="EnsemblPlants" id="ONIVA03G43700.1"/>
    </source>
</evidence>
<evidence type="ECO:0000256" key="1">
    <source>
        <dbReference type="SAM" id="MobiDB-lite"/>
    </source>
</evidence>
<evidence type="ECO:0000313" key="3">
    <source>
        <dbReference type="Proteomes" id="UP000006591"/>
    </source>
</evidence>
<keyword evidence="3" id="KW-1185">Reference proteome</keyword>
<reference evidence="2" key="2">
    <citation type="submission" date="2018-04" db="EMBL/GenBank/DDBJ databases">
        <title>OnivRS2 (Oryza nivara Reference Sequence Version 2).</title>
        <authorList>
            <person name="Zhang J."/>
            <person name="Kudrna D."/>
            <person name="Lee S."/>
            <person name="Talag J."/>
            <person name="Rajasekar S."/>
            <person name="Welchert J."/>
            <person name="Hsing Y.-I."/>
            <person name="Wing R.A."/>
        </authorList>
    </citation>
    <scope>NUCLEOTIDE SEQUENCE [LARGE SCALE GENOMIC DNA]</scope>
    <source>
        <strain evidence="2">SL10</strain>
    </source>
</reference>
<dbReference type="Proteomes" id="UP000006591">
    <property type="component" value="Chromosome 3"/>
</dbReference>
<organism evidence="2">
    <name type="scientific">Oryza nivara</name>
    <name type="common">Indian wild rice</name>
    <name type="synonym">Oryza sativa f. spontanea</name>
    <dbReference type="NCBI Taxonomy" id="4536"/>
    <lineage>
        <taxon>Eukaryota</taxon>
        <taxon>Viridiplantae</taxon>
        <taxon>Streptophyta</taxon>
        <taxon>Embryophyta</taxon>
        <taxon>Tracheophyta</taxon>
        <taxon>Spermatophyta</taxon>
        <taxon>Magnoliopsida</taxon>
        <taxon>Liliopsida</taxon>
        <taxon>Poales</taxon>
        <taxon>Poaceae</taxon>
        <taxon>BOP clade</taxon>
        <taxon>Oryzoideae</taxon>
        <taxon>Oryzeae</taxon>
        <taxon>Oryzinae</taxon>
        <taxon>Oryza</taxon>
    </lineage>
</organism>
<proteinExistence type="predicted"/>
<feature type="region of interest" description="Disordered" evidence="1">
    <location>
        <begin position="284"/>
        <end position="318"/>
    </location>
</feature>
<protein>
    <submittedName>
        <fullName evidence="2">Uncharacterized protein</fullName>
    </submittedName>
</protein>
<feature type="compositionally biased region" description="Basic and acidic residues" evidence="1">
    <location>
        <begin position="147"/>
        <end position="165"/>
    </location>
</feature>
<dbReference type="EnsemblPlants" id="ONIVA03G43700.1">
    <property type="protein sequence ID" value="ONIVA03G43700.1"/>
    <property type="gene ID" value="ONIVA03G43700"/>
</dbReference>
<reference evidence="2" key="1">
    <citation type="submission" date="2015-04" db="UniProtKB">
        <authorList>
            <consortium name="EnsemblPlants"/>
        </authorList>
    </citation>
    <scope>IDENTIFICATION</scope>
    <source>
        <strain evidence="2">SL10</strain>
    </source>
</reference>
<dbReference type="HOGENOM" id="CLU_875454_0_0_1"/>
<dbReference type="Gramene" id="ONIVA03G43700.1">
    <property type="protein sequence ID" value="ONIVA03G43700.1"/>
    <property type="gene ID" value="ONIVA03G43700"/>
</dbReference>